<organism evidence="7 8">
    <name type="scientific">Leucobacter massiliensis</name>
    <dbReference type="NCBI Taxonomy" id="1686285"/>
    <lineage>
        <taxon>Bacteria</taxon>
        <taxon>Bacillati</taxon>
        <taxon>Actinomycetota</taxon>
        <taxon>Actinomycetes</taxon>
        <taxon>Micrococcales</taxon>
        <taxon>Microbacteriaceae</taxon>
        <taxon>Leucobacter</taxon>
    </lineage>
</organism>
<protein>
    <recommendedName>
        <fullName evidence="6">HTH lysR-type domain-containing protein</fullName>
    </recommendedName>
</protein>
<dbReference type="InterPro" id="IPR005119">
    <property type="entry name" value="LysR_subst-bd"/>
</dbReference>
<dbReference type="OrthoDB" id="3673085at2"/>
<proteinExistence type="inferred from homology"/>
<dbReference type="InterPro" id="IPR036390">
    <property type="entry name" value="WH_DNA-bd_sf"/>
</dbReference>
<dbReference type="Pfam" id="PF03466">
    <property type="entry name" value="LysR_substrate"/>
    <property type="match status" value="1"/>
</dbReference>
<keyword evidence="3" id="KW-0238">DNA-binding</keyword>
<sequence length="294" mass="31088">MSEIRRLQTFLEFVRLGTVAAVAEASQYSTSAVSQQLERLAAGFGVQLLEADGRGLRLTPAGEVLAELAPGLLGDWELMRARLDATRGELLGTVAVAAFQTGCLAFFPALIAALRQRAPGIELGCVQAEPERSLPALRAREIDIAVVERYPGRPVEPHPELAETPLGEDGMLLAAPEAWRPSEGLAGLSERPWVFEPQGSPARAWAESLCHEAGFAPRIAHETSDVVVQCALAASGAAAALIPALTPESLRGGVHCVPLPRGHARTLVALTRRSAAERPAVRATLAALESVVRG</sequence>
<dbReference type="Gene3D" id="3.40.190.10">
    <property type="entry name" value="Periplasmic binding protein-like II"/>
    <property type="match status" value="2"/>
</dbReference>
<dbReference type="Pfam" id="PF00126">
    <property type="entry name" value="HTH_1"/>
    <property type="match status" value="1"/>
</dbReference>
<dbReference type="PANTHER" id="PTHR30126">
    <property type="entry name" value="HTH-TYPE TRANSCRIPTIONAL REGULATOR"/>
    <property type="match status" value="1"/>
</dbReference>
<evidence type="ECO:0000256" key="2">
    <source>
        <dbReference type="ARBA" id="ARBA00023015"/>
    </source>
</evidence>
<keyword evidence="8" id="KW-1185">Reference proteome</keyword>
<dbReference type="SUPFAM" id="SSF53850">
    <property type="entry name" value="Periplasmic binding protein-like II"/>
    <property type="match status" value="1"/>
</dbReference>
<reference evidence="7 8" key="1">
    <citation type="journal article" date="2017" name="New Microbes New Infect">
        <title>Genome sequence of 'Leucobacter massiliensis' sp. nov. isolated from human pharynx after travel to the 2014 Hajj.</title>
        <authorList>
            <person name="Leangapichart T."/>
            <person name="Gautret P."/>
            <person name="Nguyen T.T."/>
            <person name="Armstrong N."/>
            <person name="Rolain J.M."/>
        </authorList>
    </citation>
    <scope>NUCLEOTIDE SEQUENCE [LARGE SCALE GENOMIC DNA]</scope>
    <source>
        <strain evidence="7 8">122RC15</strain>
    </source>
</reference>
<gene>
    <name evidence="7" type="ORF">B4915_01475</name>
</gene>
<dbReference type="PANTHER" id="PTHR30126:SF39">
    <property type="entry name" value="HTH-TYPE TRANSCRIPTIONAL REGULATOR CYSL"/>
    <property type="match status" value="1"/>
</dbReference>
<evidence type="ECO:0000259" key="6">
    <source>
        <dbReference type="PROSITE" id="PS50931"/>
    </source>
</evidence>
<evidence type="ECO:0000256" key="1">
    <source>
        <dbReference type="ARBA" id="ARBA00009437"/>
    </source>
</evidence>
<keyword evidence="5" id="KW-0812">Transmembrane</keyword>
<dbReference type="GO" id="GO:0000976">
    <property type="term" value="F:transcription cis-regulatory region binding"/>
    <property type="evidence" value="ECO:0007669"/>
    <property type="project" value="TreeGrafter"/>
</dbReference>
<name>A0A2S9QS25_9MICO</name>
<evidence type="ECO:0000256" key="4">
    <source>
        <dbReference type="ARBA" id="ARBA00023163"/>
    </source>
</evidence>
<dbReference type="SUPFAM" id="SSF46785">
    <property type="entry name" value="Winged helix' DNA-binding domain"/>
    <property type="match status" value="1"/>
</dbReference>
<keyword evidence="2" id="KW-0805">Transcription regulation</keyword>
<comment type="similarity">
    <text evidence="1">Belongs to the LysR transcriptional regulatory family.</text>
</comment>
<dbReference type="InterPro" id="IPR036388">
    <property type="entry name" value="WH-like_DNA-bd_sf"/>
</dbReference>
<accession>A0A2S9QS25</accession>
<comment type="caution">
    <text evidence="7">The sequence shown here is derived from an EMBL/GenBank/DDBJ whole genome shotgun (WGS) entry which is preliminary data.</text>
</comment>
<feature type="transmembrane region" description="Helical" evidence="5">
    <location>
        <begin position="90"/>
        <end position="114"/>
    </location>
</feature>
<dbReference type="EMBL" id="MWZD01000012">
    <property type="protein sequence ID" value="PRI12372.1"/>
    <property type="molecule type" value="Genomic_DNA"/>
</dbReference>
<keyword evidence="4" id="KW-0804">Transcription</keyword>
<dbReference type="Proteomes" id="UP000238650">
    <property type="component" value="Unassembled WGS sequence"/>
</dbReference>
<evidence type="ECO:0000256" key="5">
    <source>
        <dbReference type="SAM" id="Phobius"/>
    </source>
</evidence>
<dbReference type="RefSeq" id="WP_105804077.1">
    <property type="nucleotide sequence ID" value="NZ_MWZD01000012.1"/>
</dbReference>
<dbReference type="Gene3D" id="1.10.10.10">
    <property type="entry name" value="Winged helix-like DNA-binding domain superfamily/Winged helix DNA-binding domain"/>
    <property type="match status" value="1"/>
</dbReference>
<feature type="domain" description="HTH lysR-type" evidence="6">
    <location>
        <begin position="1"/>
        <end position="59"/>
    </location>
</feature>
<evidence type="ECO:0000313" key="7">
    <source>
        <dbReference type="EMBL" id="PRI12372.1"/>
    </source>
</evidence>
<keyword evidence="5" id="KW-1133">Transmembrane helix</keyword>
<evidence type="ECO:0000256" key="3">
    <source>
        <dbReference type="ARBA" id="ARBA00023125"/>
    </source>
</evidence>
<dbReference type="InterPro" id="IPR000847">
    <property type="entry name" value="LysR_HTH_N"/>
</dbReference>
<keyword evidence="5" id="KW-0472">Membrane</keyword>
<dbReference type="PROSITE" id="PS50931">
    <property type="entry name" value="HTH_LYSR"/>
    <property type="match status" value="1"/>
</dbReference>
<dbReference type="GO" id="GO:0003700">
    <property type="term" value="F:DNA-binding transcription factor activity"/>
    <property type="evidence" value="ECO:0007669"/>
    <property type="project" value="InterPro"/>
</dbReference>
<dbReference type="AlphaFoldDB" id="A0A2S9QS25"/>
<evidence type="ECO:0000313" key="8">
    <source>
        <dbReference type="Proteomes" id="UP000238650"/>
    </source>
</evidence>